<dbReference type="PANTHER" id="PTHR38730">
    <property type="entry name" value="SLL7028 PROTEIN"/>
    <property type="match status" value="1"/>
</dbReference>
<dbReference type="InterPro" id="IPR036465">
    <property type="entry name" value="vWFA_dom_sf"/>
</dbReference>
<proteinExistence type="predicted"/>
<organism evidence="4">
    <name type="scientific">uncultured Caudovirales phage</name>
    <dbReference type="NCBI Taxonomy" id="2100421"/>
    <lineage>
        <taxon>Viruses</taxon>
        <taxon>Duplodnaviria</taxon>
        <taxon>Heunggongvirae</taxon>
        <taxon>Uroviricota</taxon>
        <taxon>Caudoviricetes</taxon>
        <taxon>Peduoviridae</taxon>
        <taxon>Maltschvirus</taxon>
        <taxon>Maltschvirus maltsch</taxon>
    </lineage>
</organism>
<gene>
    <name evidence="4" type="ORF">UFOVP48_14</name>
</gene>
<feature type="region of interest" description="Disordered" evidence="1">
    <location>
        <begin position="144"/>
        <end position="207"/>
    </location>
</feature>
<feature type="domain" description="VWA-like" evidence="2">
    <location>
        <begin position="264"/>
        <end position="388"/>
    </location>
</feature>
<feature type="domain" description="Putative metallopeptidase" evidence="3">
    <location>
        <begin position="8"/>
        <end position="256"/>
    </location>
</feature>
<dbReference type="InterPro" id="IPR018698">
    <property type="entry name" value="VWA-like_dom"/>
</dbReference>
<name>A0A6J5KMI8_9CAUD</name>
<sequence length="389" mass="43181">MNVADRIKKAHIAIMQHKEFCAMSGILACGKVTITTAIPTAATNGWDVVYNPEFVEKVMPTDPELRLLVLHEAMHKAYRHLTVWKYLSKQNARLANIAMDHFVNLSLIDTDKGEGFVKMPKEGVQPNAKYRGWNVLQIYTDLEQEDDPEDPDGGGGFDEHDFDGPPNDGSGDMPSEQDIENEIGRAIRQGEMIRKQRSKNGSGGADGMFGDLLAPKVDWRKALREFVTETCTGRDESSWARPNRRFLADDVYMPTMMGVTLQELVVGFDTSGSIFGGNEMTRFVTEIATIIEQVKPSKVHVIYWDTAIVGHQTFEDGQFAVQNLKIKGGGGTDGAVLFDYLREKAIKPSAIVQFTDGYVGEWGHTDVPTLWAVTSDIKASFGTTIKLEV</sequence>
<dbReference type="InterPro" id="IPR025154">
    <property type="entry name" value="Put_metallopeptidase_dom"/>
</dbReference>
<evidence type="ECO:0000259" key="3">
    <source>
        <dbReference type="Pfam" id="PF13203"/>
    </source>
</evidence>
<evidence type="ECO:0000256" key="1">
    <source>
        <dbReference type="SAM" id="MobiDB-lite"/>
    </source>
</evidence>
<accession>A0A6J5KMI8</accession>
<dbReference type="EMBL" id="LR796172">
    <property type="protein sequence ID" value="CAB4123508.1"/>
    <property type="molecule type" value="Genomic_DNA"/>
</dbReference>
<dbReference type="SUPFAM" id="SSF53300">
    <property type="entry name" value="vWA-like"/>
    <property type="match status" value="1"/>
</dbReference>
<evidence type="ECO:0000313" key="4">
    <source>
        <dbReference type="EMBL" id="CAB4123508.1"/>
    </source>
</evidence>
<reference evidence="4" key="1">
    <citation type="submission" date="2020-04" db="EMBL/GenBank/DDBJ databases">
        <authorList>
            <person name="Chiriac C."/>
            <person name="Salcher M."/>
            <person name="Ghai R."/>
            <person name="Kavagutti S V."/>
        </authorList>
    </citation>
    <scope>NUCLEOTIDE SEQUENCE</scope>
</reference>
<dbReference type="Pfam" id="PF13203">
    <property type="entry name" value="DUF2201_N"/>
    <property type="match status" value="1"/>
</dbReference>
<protein>
    <submittedName>
        <fullName evidence="4">Metallopeptidase domain containing protein</fullName>
    </submittedName>
</protein>
<dbReference type="Pfam" id="PF09967">
    <property type="entry name" value="DUF2201"/>
    <property type="match status" value="1"/>
</dbReference>
<dbReference type="PANTHER" id="PTHR38730:SF1">
    <property type="entry name" value="SLL7028 PROTEIN"/>
    <property type="match status" value="1"/>
</dbReference>
<evidence type="ECO:0000259" key="2">
    <source>
        <dbReference type="Pfam" id="PF09967"/>
    </source>
</evidence>